<keyword evidence="7" id="KW-1185">Reference proteome</keyword>
<evidence type="ECO:0000313" key="7">
    <source>
        <dbReference type="Proteomes" id="UP000183561"/>
    </source>
</evidence>
<dbReference type="PROSITE" id="PS51077">
    <property type="entry name" value="HTH_ICLR"/>
    <property type="match status" value="1"/>
</dbReference>
<evidence type="ECO:0000313" key="6">
    <source>
        <dbReference type="EMBL" id="SEC98047.1"/>
    </source>
</evidence>
<proteinExistence type="predicted"/>
<dbReference type="EMBL" id="FNSV01000005">
    <property type="protein sequence ID" value="SEC98047.1"/>
    <property type="molecule type" value="Genomic_DNA"/>
</dbReference>
<sequence>MPARGESMIERVVQVLESFKGAGGSLTASEIARRTAIPMPSAHRIVAELVDVGFLERDPDRRLRIGTRLWEVVARSSSALTLREVALPYMEDLRSAVQAPTLLSVLDRNDVLNLETLSTRQPSVTNVTQPGVRLPALASSPGIVLVAFSPPEVREHILATGKITRFTEHTVVDRAELLRIVNETRRTGYVVARRWISPDSTAVAVPILADDGTAIGALSVTTAFGADAPSTLLPALHATALGISRATRTADGPRLTLLKQQIRHATEVP</sequence>
<dbReference type="PANTHER" id="PTHR30136">
    <property type="entry name" value="HELIX-TURN-HELIX TRANSCRIPTIONAL REGULATOR, ICLR FAMILY"/>
    <property type="match status" value="1"/>
</dbReference>
<dbReference type="SUPFAM" id="SSF55781">
    <property type="entry name" value="GAF domain-like"/>
    <property type="match status" value="1"/>
</dbReference>
<dbReference type="AlphaFoldDB" id="A0A1H4WXG9"/>
<dbReference type="InterPro" id="IPR050707">
    <property type="entry name" value="HTH_MetabolicPath_Reg"/>
</dbReference>
<gene>
    <name evidence="6" type="ORF">SAMN04490239_6247</name>
</gene>
<keyword evidence="2 6" id="KW-0238">DNA-binding</keyword>
<evidence type="ECO:0000259" key="4">
    <source>
        <dbReference type="PROSITE" id="PS51077"/>
    </source>
</evidence>
<dbReference type="InterPro" id="IPR014757">
    <property type="entry name" value="Tscrpt_reg_IclR_C"/>
</dbReference>
<feature type="domain" description="IclR-ED" evidence="5">
    <location>
        <begin position="68"/>
        <end position="249"/>
    </location>
</feature>
<dbReference type="Proteomes" id="UP000183561">
    <property type="component" value="Unassembled WGS sequence"/>
</dbReference>
<dbReference type="GO" id="GO:0045892">
    <property type="term" value="P:negative regulation of DNA-templated transcription"/>
    <property type="evidence" value="ECO:0007669"/>
    <property type="project" value="TreeGrafter"/>
</dbReference>
<evidence type="ECO:0000256" key="1">
    <source>
        <dbReference type="ARBA" id="ARBA00023015"/>
    </source>
</evidence>
<dbReference type="InterPro" id="IPR029016">
    <property type="entry name" value="GAF-like_dom_sf"/>
</dbReference>
<dbReference type="SUPFAM" id="SSF46785">
    <property type="entry name" value="Winged helix' DNA-binding domain"/>
    <property type="match status" value="1"/>
</dbReference>
<evidence type="ECO:0000256" key="2">
    <source>
        <dbReference type="ARBA" id="ARBA00023125"/>
    </source>
</evidence>
<dbReference type="InterPro" id="IPR036388">
    <property type="entry name" value="WH-like_DNA-bd_sf"/>
</dbReference>
<dbReference type="Gene3D" id="3.30.450.40">
    <property type="match status" value="1"/>
</dbReference>
<feature type="domain" description="HTH iclR-type" evidence="4">
    <location>
        <begin position="6"/>
        <end position="67"/>
    </location>
</feature>
<dbReference type="InterPro" id="IPR005471">
    <property type="entry name" value="Tscrpt_reg_IclR_N"/>
</dbReference>
<dbReference type="PANTHER" id="PTHR30136:SF24">
    <property type="entry name" value="HTH-TYPE TRANSCRIPTIONAL REPRESSOR ALLR"/>
    <property type="match status" value="1"/>
</dbReference>
<accession>A0A1H4WXG9</accession>
<dbReference type="Pfam" id="PF01614">
    <property type="entry name" value="IclR_C"/>
    <property type="match status" value="1"/>
</dbReference>
<name>A0A1H4WXG9_9NOCA</name>
<organism evidence="6 7">
    <name type="scientific">Rhodococcus koreensis</name>
    <dbReference type="NCBI Taxonomy" id="99653"/>
    <lineage>
        <taxon>Bacteria</taxon>
        <taxon>Bacillati</taxon>
        <taxon>Actinomycetota</taxon>
        <taxon>Actinomycetes</taxon>
        <taxon>Mycobacteriales</taxon>
        <taxon>Nocardiaceae</taxon>
        <taxon>Rhodococcus</taxon>
    </lineage>
</organism>
<keyword evidence="3" id="KW-0804">Transcription</keyword>
<dbReference type="GO" id="GO:0003700">
    <property type="term" value="F:DNA-binding transcription factor activity"/>
    <property type="evidence" value="ECO:0007669"/>
    <property type="project" value="TreeGrafter"/>
</dbReference>
<dbReference type="GO" id="GO:0003677">
    <property type="term" value="F:DNA binding"/>
    <property type="evidence" value="ECO:0007669"/>
    <property type="project" value="UniProtKB-KW"/>
</dbReference>
<dbReference type="Gene3D" id="1.10.10.10">
    <property type="entry name" value="Winged helix-like DNA-binding domain superfamily/Winged helix DNA-binding domain"/>
    <property type="match status" value="1"/>
</dbReference>
<evidence type="ECO:0000259" key="5">
    <source>
        <dbReference type="PROSITE" id="PS51078"/>
    </source>
</evidence>
<keyword evidence="1" id="KW-0805">Transcription regulation</keyword>
<dbReference type="SMART" id="SM00346">
    <property type="entry name" value="HTH_ICLR"/>
    <property type="match status" value="1"/>
</dbReference>
<evidence type="ECO:0000256" key="3">
    <source>
        <dbReference type="ARBA" id="ARBA00023163"/>
    </source>
</evidence>
<dbReference type="InterPro" id="IPR036390">
    <property type="entry name" value="WH_DNA-bd_sf"/>
</dbReference>
<dbReference type="Pfam" id="PF09339">
    <property type="entry name" value="HTH_IclR"/>
    <property type="match status" value="1"/>
</dbReference>
<protein>
    <submittedName>
        <fullName evidence="6">DNA-binding transcriptional regulator, IclR family</fullName>
    </submittedName>
</protein>
<dbReference type="RefSeq" id="WP_244163703.1">
    <property type="nucleotide sequence ID" value="NZ_FNSV01000005.1"/>
</dbReference>
<reference evidence="7" key="1">
    <citation type="submission" date="2016-10" db="EMBL/GenBank/DDBJ databases">
        <authorList>
            <person name="Varghese N."/>
            <person name="Submissions S."/>
        </authorList>
    </citation>
    <scope>NUCLEOTIDE SEQUENCE [LARGE SCALE GENOMIC DNA]</scope>
    <source>
        <strain evidence="7">DSM 44498</strain>
    </source>
</reference>
<dbReference type="PROSITE" id="PS51078">
    <property type="entry name" value="ICLR_ED"/>
    <property type="match status" value="1"/>
</dbReference>